<sequence>MEQVKKLIARAAINALTEALTNIYWYKAELRSFIMNTISDPSILTKLNWEDYKRNIVSTLVNFLARHQDTYQNDLLKLMSEVCKINDFSHLERVDDGKEKAKIAKKSVEALRQQIKGHQDLIEQQKQQEERRARAYEKSLQVTGVQERLDEIKLEFYKLVGSTNPQARGFQLEKIIKDLFSLFDLDPKASFRITGEQIDGGFTFENVDFLFEGKWQQDLVSIQDLDAFSGKLTRKLDNTLGLFLSINGFSEDAVKAHSTGRRLMILMEGSDIMGVLEGRIDLLQLLLRKRRHASQTGNIYLKLHEIITRG</sequence>
<reference evidence="2" key="1">
    <citation type="submission" date="2023-02" db="EMBL/GenBank/DDBJ databases">
        <title>Genome of Flavobacteriaceae gen. nov. sp. strain F89.</title>
        <authorList>
            <person name="Wang Y."/>
        </authorList>
    </citation>
    <scope>NUCLEOTIDE SEQUENCE</scope>
    <source>
        <strain evidence="2">F89</strain>
    </source>
</reference>
<dbReference type="RefSeq" id="WP_317903434.1">
    <property type="nucleotide sequence ID" value="NZ_JAIRBC010000028.1"/>
</dbReference>
<evidence type="ECO:0000313" key="2">
    <source>
        <dbReference type="EMBL" id="MCG2462294.1"/>
    </source>
</evidence>
<organism evidence="2 3">
    <name type="scientific">Cerina litoralis</name>
    <dbReference type="NCBI Taxonomy" id="2874477"/>
    <lineage>
        <taxon>Bacteria</taxon>
        <taxon>Pseudomonadati</taxon>
        <taxon>Bacteroidota</taxon>
        <taxon>Flavobacteriia</taxon>
        <taxon>Flavobacteriales</taxon>
        <taxon>Flavobacteriaceae</taxon>
        <taxon>Cerina</taxon>
    </lineage>
</organism>
<evidence type="ECO:0000256" key="1">
    <source>
        <dbReference type="SAM" id="Coils"/>
    </source>
</evidence>
<name>A0AAE3EY57_9FLAO</name>
<dbReference type="InterPro" id="IPR011335">
    <property type="entry name" value="Restrct_endonuc-II-like"/>
</dbReference>
<dbReference type="SUPFAM" id="SSF52980">
    <property type="entry name" value="Restriction endonuclease-like"/>
    <property type="match status" value="1"/>
</dbReference>
<evidence type="ECO:0000313" key="3">
    <source>
        <dbReference type="Proteomes" id="UP001200642"/>
    </source>
</evidence>
<gene>
    <name evidence="2" type="ORF">K8352_16150</name>
</gene>
<accession>A0AAE3EY57</accession>
<feature type="coiled-coil region" evidence="1">
    <location>
        <begin position="94"/>
        <end position="139"/>
    </location>
</feature>
<keyword evidence="1" id="KW-0175">Coiled coil</keyword>
<dbReference type="EMBL" id="JAIRBC010000028">
    <property type="protein sequence ID" value="MCG2462294.1"/>
    <property type="molecule type" value="Genomic_DNA"/>
</dbReference>
<dbReference type="AlphaFoldDB" id="A0AAE3EY57"/>
<protein>
    <recommendedName>
        <fullName evidence="4">Restriction endonuclease type IV Mrr domain-containing protein</fullName>
    </recommendedName>
</protein>
<comment type="caution">
    <text evidence="2">The sequence shown here is derived from an EMBL/GenBank/DDBJ whole genome shotgun (WGS) entry which is preliminary data.</text>
</comment>
<proteinExistence type="predicted"/>
<keyword evidence="3" id="KW-1185">Reference proteome</keyword>
<evidence type="ECO:0008006" key="4">
    <source>
        <dbReference type="Google" id="ProtNLM"/>
    </source>
</evidence>
<dbReference type="Proteomes" id="UP001200642">
    <property type="component" value="Unassembled WGS sequence"/>
</dbReference>